<feature type="chain" id="PRO_5046567556" evidence="1">
    <location>
        <begin position="25"/>
        <end position="137"/>
    </location>
</feature>
<protein>
    <submittedName>
        <fullName evidence="2">Uncharacterized protein</fullName>
    </submittedName>
</protein>
<dbReference type="EMBL" id="CP147404">
    <property type="protein sequence ID" value="WXB91755.1"/>
    <property type="molecule type" value="Genomic_DNA"/>
</dbReference>
<reference evidence="2 3" key="1">
    <citation type="submission" date="2024-02" db="EMBL/GenBank/DDBJ databases">
        <title>Seven novel Bacillus-like species.</title>
        <authorList>
            <person name="Liu G."/>
        </authorList>
    </citation>
    <scope>NUCLEOTIDE SEQUENCE [LARGE SCALE GENOMIC DNA]</scope>
    <source>
        <strain evidence="2 3">FJAT-52991</strain>
    </source>
</reference>
<dbReference type="RefSeq" id="WP_338749560.1">
    <property type="nucleotide sequence ID" value="NZ_CP147404.1"/>
</dbReference>
<dbReference type="Proteomes" id="UP001387364">
    <property type="component" value="Chromosome"/>
</dbReference>
<proteinExistence type="predicted"/>
<name>A0ABZ2N337_9BACI</name>
<organism evidence="2 3">
    <name type="scientific">Bacillus kandeliae</name>
    <dbReference type="NCBI Taxonomy" id="3129297"/>
    <lineage>
        <taxon>Bacteria</taxon>
        <taxon>Bacillati</taxon>
        <taxon>Bacillota</taxon>
        <taxon>Bacilli</taxon>
        <taxon>Bacillales</taxon>
        <taxon>Bacillaceae</taxon>
        <taxon>Bacillus</taxon>
    </lineage>
</organism>
<evidence type="ECO:0000256" key="1">
    <source>
        <dbReference type="SAM" id="SignalP"/>
    </source>
</evidence>
<feature type="signal peptide" evidence="1">
    <location>
        <begin position="1"/>
        <end position="24"/>
    </location>
</feature>
<keyword evidence="3" id="KW-1185">Reference proteome</keyword>
<evidence type="ECO:0000313" key="3">
    <source>
        <dbReference type="Proteomes" id="UP001387364"/>
    </source>
</evidence>
<gene>
    <name evidence="2" type="ORF">WDJ61_10785</name>
</gene>
<evidence type="ECO:0000313" key="2">
    <source>
        <dbReference type="EMBL" id="WXB91755.1"/>
    </source>
</evidence>
<accession>A0ABZ2N337</accession>
<keyword evidence="1" id="KW-0732">Signal</keyword>
<sequence length="137" mass="16344">MKNLLSYSLTAFICLFLMSHTAVAESLKMESNRGPLQMKEEADQGKVVFEFKTDFVSMAKFFKLNVKEFHQLRDKKSMVEIAQMQGINRNELFNYLVTQHYKHLELAYQKKQIDLEFIMDYTLHLKEDIIWEMHVKK</sequence>